<dbReference type="Proteomes" id="UP000503349">
    <property type="component" value="Chromosome 5"/>
</dbReference>
<name>A0A6G1PJ33_CHAAH</name>
<dbReference type="AlphaFoldDB" id="A0A6G1PJ33"/>
<evidence type="ECO:0000313" key="2">
    <source>
        <dbReference type="EMBL" id="KAF3690016.1"/>
    </source>
</evidence>
<protein>
    <submittedName>
        <fullName evidence="2">Uncharacterized protein</fullName>
    </submittedName>
</protein>
<reference evidence="3" key="2">
    <citation type="submission" date="2019-02" db="EMBL/GenBank/DDBJ databases">
        <title>Opniocepnalus argus Var Kimnra genome.</title>
        <authorList>
            <person name="Zhou C."/>
            <person name="Xiao S."/>
        </authorList>
    </citation>
    <scope>NUCLEOTIDE SEQUENCE [LARGE SCALE GENOMIC DNA]</scope>
</reference>
<keyword evidence="3" id="KW-1185">Reference proteome</keyword>
<sequence length="256" mass="29066">MNTRRYPEYCLTHLTHSGRLYRVRSIVMGEKFDFIEGEEVKLPFEKKYDQVFGAVSLVSTNIGGFYNENKIVTEVTVNHNSKVVVQTANNELKLIIGSHQAMDSSRLSQLCDNSVSKLSAEPFSFHNTERAASCTMGQVKSCSRKLLQHKQDVNLNPLSAHNNHTKAPVRDVKSVNEEENEDDDDIILLYYNNFKSYITESLCKSSKNLERKRGRPSSTITREYEEKRGKGPTTPILVPDVCLDTTAHRDMQGTIM</sequence>
<dbReference type="EMBL" id="CM015716">
    <property type="protein sequence ID" value="KAF3690016.1"/>
    <property type="molecule type" value="Genomic_DNA"/>
</dbReference>
<evidence type="ECO:0000256" key="1">
    <source>
        <dbReference type="SAM" id="MobiDB-lite"/>
    </source>
</evidence>
<evidence type="ECO:0000313" key="3">
    <source>
        <dbReference type="Proteomes" id="UP000503349"/>
    </source>
</evidence>
<accession>A0A6G1PJ33</accession>
<gene>
    <name evidence="2" type="ORF">EXN66_Car005688</name>
</gene>
<feature type="region of interest" description="Disordered" evidence="1">
    <location>
        <begin position="208"/>
        <end position="238"/>
    </location>
</feature>
<organism evidence="2 3">
    <name type="scientific">Channa argus</name>
    <name type="common">Northern snakehead</name>
    <name type="synonym">Ophicephalus argus</name>
    <dbReference type="NCBI Taxonomy" id="215402"/>
    <lineage>
        <taxon>Eukaryota</taxon>
        <taxon>Metazoa</taxon>
        <taxon>Chordata</taxon>
        <taxon>Craniata</taxon>
        <taxon>Vertebrata</taxon>
        <taxon>Euteleostomi</taxon>
        <taxon>Actinopterygii</taxon>
        <taxon>Neopterygii</taxon>
        <taxon>Teleostei</taxon>
        <taxon>Neoteleostei</taxon>
        <taxon>Acanthomorphata</taxon>
        <taxon>Anabantaria</taxon>
        <taxon>Anabantiformes</taxon>
        <taxon>Channoidei</taxon>
        <taxon>Channidae</taxon>
        <taxon>Channa</taxon>
    </lineage>
</organism>
<proteinExistence type="predicted"/>
<reference evidence="2 3" key="1">
    <citation type="submission" date="2019-02" db="EMBL/GenBank/DDBJ databases">
        <title>Opniocepnalus argus genome.</title>
        <authorList>
            <person name="Zhou C."/>
            <person name="Xiao S."/>
        </authorList>
    </citation>
    <scope>NUCLEOTIDE SEQUENCE [LARGE SCALE GENOMIC DNA]</scope>
    <source>
        <strain evidence="2">OARG1902GOOAL</strain>
        <tissue evidence="2">Muscle</tissue>
    </source>
</reference>